<dbReference type="InterPro" id="IPR008254">
    <property type="entry name" value="Flavodoxin/NO_synth"/>
</dbReference>
<dbReference type="GO" id="GO:0016651">
    <property type="term" value="F:oxidoreductase activity, acting on NAD(P)H"/>
    <property type="evidence" value="ECO:0007669"/>
    <property type="project" value="UniProtKB-ARBA"/>
</dbReference>
<dbReference type="InterPro" id="IPR025517">
    <property type="entry name" value="DUF4405"/>
</dbReference>
<evidence type="ECO:0000313" key="5">
    <source>
        <dbReference type="EMBL" id="PXX54275.1"/>
    </source>
</evidence>
<dbReference type="InterPro" id="IPR016187">
    <property type="entry name" value="CTDL_fold"/>
</dbReference>
<keyword evidence="6" id="KW-1185">Reference proteome</keyword>
<dbReference type="AlphaFoldDB" id="A0A2V3Y6R6"/>
<sequence length="734" mass="81934">MKSKAVAKRIIDIIMLFLLPVLMAEILTGQWLHEWLGTGMVFLFLLHHVLNFGWMRNLFQGKYTPLRCAGTALNILLIFDFLALAFSGIMMSGFVFEWLPFSGGMITARTLHLFSSHWGFILMSLHTGMHWKLVLGMCKSRMPERKMDDVFLWLLRGAAFGIVLFGIYGFMQQKMTDYLFMQTHFVFFDETKSVLMFYAEVTAMIGMFIVAGHYLGMAMQKWRCDEMGKRIAKILAFCIPVAVIAAVIFSLNHGNSNPGDTWSADVPSMEENVEEQAPSQGETVQTQIEKPAVQTEVEDGFVFISGGIFEMGSPEDEAWRSDDETLHTVTVSDFYISPYELTQKEYQEVMGENPSNFKGDDLPVENISWLDAIAYCNTRSERDGLNPVYTIDGGNVSWNRAADGYRLPTEAEWEYACRAGTKTPFNTETSIGAEEANYYGHYPYMIEDNYFSQGNLDTKPGEYRQTTVEVDSFSPNGYGLYNMHGNVSEWVWDTYGSYGTDGETDPTGAADGNRKVYRGGGWNDFAKNMRSAYRATLEADAASFNIGLRLVRGAVSGDGDVISSGQTSEQTESGGKILIAYFSWGGNTRGVAEEIQAQTGADLFEITCVEPYSSDYNTVLEEAQRDQNIQARPELSSHVENMDEYDIVMIGYPNWWASIPMPIASFLEEYDFSGKTILPFCSHGGGRFGQSLTAIAKLAPDAEIGEGLSVHYSGGNELPGDVTEWLEANGIAQE</sequence>
<protein>
    <submittedName>
        <fullName evidence="5">Formylglycine-generating enzyme required for sulfatase activity</fullName>
    </submittedName>
</protein>
<dbReference type="GeneID" id="86061126"/>
<dbReference type="InterPro" id="IPR042095">
    <property type="entry name" value="SUMF_sf"/>
</dbReference>
<feature type="transmembrane region" description="Helical" evidence="1">
    <location>
        <begin position="75"/>
        <end position="96"/>
    </location>
</feature>
<dbReference type="RefSeq" id="WP_110322617.1">
    <property type="nucleotide sequence ID" value="NZ_QJKD01000004.1"/>
</dbReference>
<dbReference type="SUPFAM" id="SSF52218">
    <property type="entry name" value="Flavoproteins"/>
    <property type="match status" value="1"/>
</dbReference>
<dbReference type="PANTHER" id="PTHR39201:SF1">
    <property type="entry name" value="FLAVODOXIN-LIKE DOMAIN-CONTAINING PROTEIN"/>
    <property type="match status" value="1"/>
</dbReference>
<dbReference type="PANTHER" id="PTHR39201">
    <property type="entry name" value="EXPORTED PROTEIN-RELATED"/>
    <property type="match status" value="1"/>
</dbReference>
<evidence type="ECO:0000259" key="2">
    <source>
        <dbReference type="Pfam" id="PF03781"/>
    </source>
</evidence>
<feature type="domain" description="Flavodoxin-like" evidence="3">
    <location>
        <begin position="576"/>
        <end position="727"/>
    </location>
</feature>
<proteinExistence type="predicted"/>
<feature type="transmembrane region" description="Helical" evidence="1">
    <location>
        <begin position="231"/>
        <end position="251"/>
    </location>
</feature>
<evidence type="ECO:0000313" key="6">
    <source>
        <dbReference type="Proteomes" id="UP000248057"/>
    </source>
</evidence>
<comment type="caution">
    <text evidence="5">The sequence shown here is derived from an EMBL/GenBank/DDBJ whole genome shotgun (WGS) entry which is preliminary data.</text>
</comment>
<keyword evidence="1" id="KW-1133">Transmembrane helix</keyword>
<reference evidence="5 6" key="1">
    <citation type="submission" date="2018-05" db="EMBL/GenBank/DDBJ databases">
        <title>Genomic Encyclopedia of Type Strains, Phase IV (KMG-IV): sequencing the most valuable type-strain genomes for metagenomic binning, comparative biology and taxonomic classification.</title>
        <authorList>
            <person name="Goeker M."/>
        </authorList>
    </citation>
    <scope>NUCLEOTIDE SEQUENCE [LARGE SCALE GENOMIC DNA]</scope>
    <source>
        <strain evidence="5 6">DSM 24995</strain>
    </source>
</reference>
<dbReference type="Pfam" id="PF14358">
    <property type="entry name" value="DUF4405"/>
    <property type="match status" value="1"/>
</dbReference>
<evidence type="ECO:0000256" key="1">
    <source>
        <dbReference type="SAM" id="Phobius"/>
    </source>
</evidence>
<name>A0A2V3Y6R6_9FIRM</name>
<feature type="transmembrane region" description="Helical" evidence="1">
    <location>
        <begin position="150"/>
        <end position="171"/>
    </location>
</feature>
<feature type="transmembrane region" description="Helical" evidence="1">
    <location>
        <begin position="195"/>
        <end position="219"/>
    </location>
</feature>
<dbReference type="GO" id="GO:0010181">
    <property type="term" value="F:FMN binding"/>
    <property type="evidence" value="ECO:0007669"/>
    <property type="project" value="InterPro"/>
</dbReference>
<feature type="transmembrane region" description="Helical" evidence="1">
    <location>
        <begin position="12"/>
        <end position="29"/>
    </location>
</feature>
<feature type="transmembrane region" description="Helical" evidence="1">
    <location>
        <begin position="35"/>
        <end position="54"/>
    </location>
</feature>
<feature type="domain" description="Sulfatase-modifying factor enzyme-like" evidence="2">
    <location>
        <begin position="299"/>
        <end position="552"/>
    </location>
</feature>
<dbReference type="InterPro" id="IPR029039">
    <property type="entry name" value="Flavoprotein-like_sf"/>
</dbReference>
<feature type="transmembrane region" description="Helical" evidence="1">
    <location>
        <begin position="116"/>
        <end position="138"/>
    </location>
</feature>
<accession>A0A2V3Y6R6</accession>
<feature type="domain" description="Flavinylation-associated cytochrome" evidence="4">
    <location>
        <begin position="73"/>
        <end position="131"/>
    </location>
</feature>
<evidence type="ECO:0000259" key="3">
    <source>
        <dbReference type="Pfam" id="PF12682"/>
    </source>
</evidence>
<evidence type="ECO:0000259" key="4">
    <source>
        <dbReference type="Pfam" id="PF14358"/>
    </source>
</evidence>
<gene>
    <name evidence="5" type="ORF">DFR60_104100</name>
</gene>
<dbReference type="InterPro" id="IPR005532">
    <property type="entry name" value="SUMF_dom"/>
</dbReference>
<organism evidence="5 6">
    <name type="scientific">Hungatella effluvii</name>
    <dbReference type="NCBI Taxonomy" id="1096246"/>
    <lineage>
        <taxon>Bacteria</taxon>
        <taxon>Bacillati</taxon>
        <taxon>Bacillota</taxon>
        <taxon>Clostridia</taxon>
        <taxon>Lachnospirales</taxon>
        <taxon>Lachnospiraceae</taxon>
        <taxon>Hungatella</taxon>
    </lineage>
</organism>
<dbReference type="SUPFAM" id="SSF56436">
    <property type="entry name" value="C-type lectin-like"/>
    <property type="match status" value="1"/>
</dbReference>
<dbReference type="EMBL" id="QJKD01000004">
    <property type="protein sequence ID" value="PXX54275.1"/>
    <property type="molecule type" value="Genomic_DNA"/>
</dbReference>
<dbReference type="Gene3D" id="3.40.50.360">
    <property type="match status" value="1"/>
</dbReference>
<dbReference type="Pfam" id="PF03781">
    <property type="entry name" value="FGE-sulfatase"/>
    <property type="match status" value="1"/>
</dbReference>
<dbReference type="Pfam" id="PF12682">
    <property type="entry name" value="Flavodoxin_4"/>
    <property type="match status" value="1"/>
</dbReference>
<dbReference type="Gene3D" id="3.90.1580.10">
    <property type="entry name" value="paralog of FGE (formylglycine-generating enzyme)"/>
    <property type="match status" value="1"/>
</dbReference>
<keyword evidence="1" id="KW-0472">Membrane</keyword>
<keyword evidence="1" id="KW-0812">Transmembrane</keyword>
<dbReference type="Proteomes" id="UP000248057">
    <property type="component" value="Unassembled WGS sequence"/>
</dbReference>